<dbReference type="AlphaFoldDB" id="A0A2P2C5C3"/>
<reference evidence="1" key="1">
    <citation type="submission" date="2015-08" db="EMBL/GenBank/DDBJ databases">
        <authorList>
            <person name="Babu N.S."/>
            <person name="Beckwith C.J."/>
            <person name="Beseler K.G."/>
            <person name="Brison A."/>
            <person name="Carone J.V."/>
            <person name="Caskin T.P."/>
            <person name="Diamond M."/>
            <person name="Durham M.E."/>
            <person name="Foxe J.M."/>
            <person name="Go M."/>
            <person name="Henderson B.A."/>
            <person name="Jones I.B."/>
            <person name="McGettigan J.A."/>
            <person name="Micheletti S.J."/>
            <person name="Nasrallah M.E."/>
            <person name="Ortiz D."/>
            <person name="Piller C.R."/>
            <person name="Privatt S.R."/>
            <person name="Schneider S.L."/>
            <person name="Sharp S."/>
            <person name="Smith T.C."/>
            <person name="Stanton J.D."/>
            <person name="Ullery H.E."/>
            <person name="Wilson R.J."/>
            <person name="Serrano M.G."/>
            <person name="Buck G."/>
            <person name="Lee V."/>
            <person name="Wang Y."/>
            <person name="Carvalho R."/>
            <person name="Voegtly L."/>
            <person name="Shi R."/>
            <person name="Duckworth R."/>
            <person name="Johnson A."/>
            <person name="Loviza R."/>
            <person name="Walstead R."/>
            <person name="Shah Z."/>
            <person name="Kiflezghi M."/>
            <person name="Wade K."/>
            <person name="Ball S.L."/>
            <person name="Bradley K.W."/>
            <person name="Asai D.J."/>
            <person name="Bowman C.A."/>
            <person name="Russell D.A."/>
            <person name="Pope W.H."/>
            <person name="Jacobs-Sera D."/>
            <person name="Hendrix R.W."/>
            <person name="Hatfull G.F."/>
        </authorList>
    </citation>
    <scope>NUCLEOTIDE SEQUENCE</scope>
</reference>
<dbReference type="Gene3D" id="1.10.287.1060">
    <property type="entry name" value="ESAT-6-like"/>
    <property type="match status" value="1"/>
</dbReference>
<dbReference type="EMBL" id="CZKB01000004">
    <property type="protein sequence ID" value="CUR57217.1"/>
    <property type="molecule type" value="Genomic_DNA"/>
</dbReference>
<evidence type="ECO:0000313" key="1">
    <source>
        <dbReference type="EMBL" id="CUR57217.1"/>
    </source>
</evidence>
<sequence length="105" mass="11382">MIFSGTLALDPAHHAACTDTLRTRLTDLELRRRSTGHAVERVLASWHGEAADRFRSHWEDWDRGAVLVVEQLAHGIAALDRFRADAVGADAASGGSSTHLLGRLG</sequence>
<evidence type="ECO:0008006" key="2">
    <source>
        <dbReference type="Google" id="ProtNLM"/>
    </source>
</evidence>
<dbReference type="SUPFAM" id="SSF140453">
    <property type="entry name" value="EsxAB dimer-like"/>
    <property type="match status" value="1"/>
</dbReference>
<name>A0A2P2C5C3_9ZZZZ</name>
<accession>A0A2P2C5C3</accession>
<dbReference type="InterPro" id="IPR036689">
    <property type="entry name" value="ESAT-6-like_sf"/>
</dbReference>
<protein>
    <recommendedName>
        <fullName evidence="2">WXG100 family type VII secretion target</fullName>
    </recommendedName>
</protein>
<proteinExistence type="predicted"/>
<organism evidence="1">
    <name type="scientific">metagenome</name>
    <dbReference type="NCBI Taxonomy" id="256318"/>
    <lineage>
        <taxon>unclassified sequences</taxon>
        <taxon>metagenomes</taxon>
    </lineage>
</organism>
<gene>
    <name evidence="1" type="ORF">NOCA1120435</name>
</gene>